<name>A0A9W8J1J9_9AGAR</name>
<dbReference type="AlphaFoldDB" id="A0A9W8J1J9"/>
<evidence type="ECO:0000313" key="2">
    <source>
        <dbReference type="Proteomes" id="UP001140091"/>
    </source>
</evidence>
<keyword evidence="2" id="KW-1185">Reference proteome</keyword>
<dbReference type="Proteomes" id="UP001140091">
    <property type="component" value="Unassembled WGS sequence"/>
</dbReference>
<comment type="caution">
    <text evidence="1">The sequence shown here is derived from an EMBL/GenBank/DDBJ whole genome shotgun (WGS) entry which is preliminary data.</text>
</comment>
<reference evidence="1" key="1">
    <citation type="submission" date="2022-06" db="EMBL/GenBank/DDBJ databases">
        <title>Genome Sequence of Candolleomyces eurysporus.</title>
        <authorList>
            <person name="Buettner E."/>
        </authorList>
    </citation>
    <scope>NUCLEOTIDE SEQUENCE</scope>
    <source>
        <strain evidence="1">VTCC 930004</strain>
    </source>
</reference>
<evidence type="ECO:0008006" key="3">
    <source>
        <dbReference type="Google" id="ProtNLM"/>
    </source>
</evidence>
<protein>
    <recommendedName>
        <fullName evidence="3">F-box domain-containing protein</fullName>
    </recommendedName>
</protein>
<dbReference type="Gene3D" id="3.80.10.10">
    <property type="entry name" value="Ribonuclease Inhibitor"/>
    <property type="match status" value="1"/>
</dbReference>
<dbReference type="EMBL" id="JANBPK010001124">
    <property type="protein sequence ID" value="KAJ2925729.1"/>
    <property type="molecule type" value="Genomic_DNA"/>
</dbReference>
<evidence type="ECO:0000313" key="1">
    <source>
        <dbReference type="EMBL" id="KAJ2925729.1"/>
    </source>
</evidence>
<proteinExistence type="predicted"/>
<feature type="non-terminal residue" evidence="1">
    <location>
        <position position="473"/>
    </location>
</feature>
<dbReference type="OrthoDB" id="2969915at2759"/>
<dbReference type="InterPro" id="IPR032675">
    <property type="entry name" value="LRR_dom_sf"/>
</dbReference>
<accession>A0A9W8J1J9</accession>
<gene>
    <name evidence="1" type="ORF">H1R20_g11364</name>
</gene>
<sequence length="473" mass="53231">MATDNPFCKIPGEIWLRVFRAYITEAQQFLNWHDSPFPPFTLSAVCQDWRKVALTNSVVWDKILVVLPDVYADDEGEDEDSEVVRRFRRYINQVELWIKRAGDRLLSINLTSKDPVFSFGFDCPAAKLVPQLVVKHASRIKELDLIVSTDWYDILNGAEFPNLQTLRLAIVDVTQQDNECEISVDFRDPVSASSLDLTKCPKLSIVELDGGFDHTNIVLPWSQITDISLRYLIPSDCAQVFDRLPNLKRCALGLALCLDSDDSADLDGSEEIERRDEPHIEDLELDEMLPGTAEIILKSLPLSVKHLLLGSVLKDGDHRFLLETIPTFGETLQSLTIRHTFQDYDAIRELLPKLPGLTSVEIAIPGGLDNRLAHLLSTPGVLPRLQSLKIVDFGPTRMGDEALLDLLRHRVTGDIGCDKLKVIYLRLPGSLKQVNLAGETLKELRRMLAEGLDISVYDASINDRSNTNLVLRQ</sequence>
<organism evidence="1 2">
    <name type="scientific">Candolleomyces eurysporus</name>
    <dbReference type="NCBI Taxonomy" id="2828524"/>
    <lineage>
        <taxon>Eukaryota</taxon>
        <taxon>Fungi</taxon>
        <taxon>Dikarya</taxon>
        <taxon>Basidiomycota</taxon>
        <taxon>Agaricomycotina</taxon>
        <taxon>Agaricomycetes</taxon>
        <taxon>Agaricomycetidae</taxon>
        <taxon>Agaricales</taxon>
        <taxon>Agaricineae</taxon>
        <taxon>Psathyrellaceae</taxon>
        <taxon>Candolleomyces</taxon>
    </lineage>
</organism>
<dbReference type="SUPFAM" id="SSF52047">
    <property type="entry name" value="RNI-like"/>
    <property type="match status" value="1"/>
</dbReference>